<dbReference type="CDD" id="cd03784">
    <property type="entry name" value="GT1_Gtf-like"/>
    <property type="match status" value="1"/>
</dbReference>
<comment type="similarity">
    <text evidence="1">Belongs to the UDP-glycosyltransferase family.</text>
</comment>
<dbReference type="Pfam" id="PF00201">
    <property type="entry name" value="UDPGT"/>
    <property type="match status" value="1"/>
</dbReference>
<dbReference type="InterPro" id="IPR002213">
    <property type="entry name" value="UDP_glucos_trans"/>
</dbReference>
<keyword evidence="2" id="KW-0328">Glycosyltransferase</keyword>
<dbReference type="PANTHER" id="PTHR48049">
    <property type="entry name" value="GLYCOSYLTRANSFERASE"/>
    <property type="match status" value="1"/>
</dbReference>
<dbReference type="FunFam" id="3.40.50.2000:FF:000037">
    <property type="entry name" value="Glycosyltransferase"/>
    <property type="match status" value="1"/>
</dbReference>
<evidence type="ECO:0000313" key="4">
    <source>
        <dbReference type="EMBL" id="KAK2988364.1"/>
    </source>
</evidence>
<dbReference type="EMBL" id="JAVXUO010000623">
    <property type="protein sequence ID" value="KAK2990713.1"/>
    <property type="molecule type" value="Genomic_DNA"/>
</dbReference>
<keyword evidence="3" id="KW-0808">Transferase</keyword>
<evidence type="ECO:0000256" key="1">
    <source>
        <dbReference type="ARBA" id="ARBA00009995"/>
    </source>
</evidence>
<dbReference type="FunFam" id="3.40.50.2000:FF:000088">
    <property type="entry name" value="Glycosyltransferase"/>
    <property type="match status" value="1"/>
</dbReference>
<evidence type="ECO:0008006" key="7">
    <source>
        <dbReference type="Google" id="ProtNLM"/>
    </source>
</evidence>
<proteinExistence type="inferred from homology"/>
<evidence type="ECO:0000313" key="5">
    <source>
        <dbReference type="EMBL" id="KAK2990713.1"/>
    </source>
</evidence>
<evidence type="ECO:0000256" key="2">
    <source>
        <dbReference type="ARBA" id="ARBA00022676"/>
    </source>
</evidence>
<dbReference type="GO" id="GO:0035251">
    <property type="term" value="F:UDP-glucosyltransferase activity"/>
    <property type="evidence" value="ECO:0007669"/>
    <property type="project" value="InterPro"/>
</dbReference>
<sequence>MADTTARKLHIVMFPWLAFGHMIPFLELAKLIAQKGHKISFISTPKNIERLPKLPPDLVTPDLISFIKVPLPLVENLPENAEATVDLPTDQGPYLKVAYDSLQETVARFLEESAPDWVFYDFAPYWLGPVAAKLNIPSVNYCVMAAYVLAFLGPMEDADRKGPEDWTVSPKWVPFPSPVAFRYYEFMKIIGSFRENESGVSDVDRFKLSIQGCDVLAVKSCYEFEPEWLKLLEDLHRKPVIPVGHLPPTPYENGGKDEAWTEMKEWLDKRKKGSVLFVGFGSEAKLSQDELTEIALGVELSGLPFFWVLRKQRVFSHSEMIELPDGFEERTKGGGVVWTRWAPQVKILSHDAVGGYLMHSGLGSVVEAVQFGKALILLTFYADQGLNARVLEEKKMGYAVPRNERDGRFTRDAVAESVRLVMVEEEGKVYRDKVKEMRGVFGDRDKQDRYVDNLLTRLQQIQKERKAKAALIENGDN</sequence>
<name>A0AA88UKB6_9ASTE</name>
<keyword evidence="6" id="KW-1185">Reference proteome</keyword>
<dbReference type="SUPFAM" id="SSF53756">
    <property type="entry name" value="UDP-Glycosyltransferase/glycogen phosphorylase"/>
    <property type="match status" value="1"/>
</dbReference>
<reference evidence="4" key="1">
    <citation type="submission" date="2022-12" db="EMBL/GenBank/DDBJ databases">
        <title>Draft genome assemblies for two species of Escallonia (Escalloniales).</title>
        <authorList>
            <person name="Chanderbali A."/>
            <person name="Dervinis C."/>
            <person name="Anghel I."/>
            <person name="Soltis D."/>
            <person name="Soltis P."/>
            <person name="Zapata F."/>
        </authorList>
    </citation>
    <scope>NUCLEOTIDE SEQUENCE</scope>
    <source>
        <strain evidence="4">UCBG92.1500</strain>
        <tissue evidence="4">Leaf</tissue>
    </source>
</reference>
<dbReference type="Gene3D" id="3.40.50.2000">
    <property type="entry name" value="Glycogen Phosphorylase B"/>
    <property type="match status" value="2"/>
</dbReference>
<organism evidence="4 6">
    <name type="scientific">Escallonia rubra</name>
    <dbReference type="NCBI Taxonomy" id="112253"/>
    <lineage>
        <taxon>Eukaryota</taxon>
        <taxon>Viridiplantae</taxon>
        <taxon>Streptophyta</taxon>
        <taxon>Embryophyta</taxon>
        <taxon>Tracheophyta</taxon>
        <taxon>Spermatophyta</taxon>
        <taxon>Magnoliopsida</taxon>
        <taxon>eudicotyledons</taxon>
        <taxon>Gunneridae</taxon>
        <taxon>Pentapetalae</taxon>
        <taxon>asterids</taxon>
        <taxon>campanulids</taxon>
        <taxon>Escalloniales</taxon>
        <taxon>Escalloniaceae</taxon>
        <taxon>Escallonia</taxon>
    </lineage>
</organism>
<dbReference type="Proteomes" id="UP001187471">
    <property type="component" value="Unassembled WGS sequence"/>
</dbReference>
<evidence type="ECO:0000313" key="6">
    <source>
        <dbReference type="Proteomes" id="UP001187471"/>
    </source>
</evidence>
<protein>
    <recommendedName>
        <fullName evidence="7">UDP-glycosyltransferase</fullName>
    </recommendedName>
</protein>
<dbReference type="EMBL" id="JAVXUO010000882">
    <property type="protein sequence ID" value="KAK2988364.1"/>
    <property type="molecule type" value="Genomic_DNA"/>
</dbReference>
<dbReference type="AlphaFoldDB" id="A0AA88UKB6"/>
<gene>
    <name evidence="4" type="ORF">RJ640_003919</name>
    <name evidence="5" type="ORF">RJ640_009879</name>
</gene>
<dbReference type="InterPro" id="IPR050481">
    <property type="entry name" value="UDP-glycosyltransf_plant"/>
</dbReference>
<comment type="caution">
    <text evidence="4">The sequence shown here is derived from an EMBL/GenBank/DDBJ whole genome shotgun (WGS) entry which is preliminary data.</text>
</comment>
<dbReference type="PANTHER" id="PTHR48049:SF160">
    <property type="entry name" value="UDP-GLYCOSYLTRANSFERASE 91A1"/>
    <property type="match status" value="1"/>
</dbReference>
<evidence type="ECO:0000256" key="3">
    <source>
        <dbReference type="ARBA" id="ARBA00022679"/>
    </source>
</evidence>
<accession>A0AA88UKB6</accession>